<gene>
    <name evidence="2" type="ORF">AAEO56_12270</name>
</gene>
<keyword evidence="3" id="KW-1185">Reference proteome</keyword>
<dbReference type="PANTHER" id="PTHR34387:SF1">
    <property type="entry name" value="PERIPLASMIC IMMUNOGENIC PROTEIN"/>
    <property type="match status" value="1"/>
</dbReference>
<evidence type="ECO:0000313" key="3">
    <source>
        <dbReference type="Proteomes" id="UP001464555"/>
    </source>
</evidence>
<dbReference type="InterPro" id="IPR052022">
    <property type="entry name" value="26kDa_periplasmic_antigen"/>
</dbReference>
<feature type="chain" id="PRO_5046317154" evidence="1">
    <location>
        <begin position="19"/>
        <end position="228"/>
    </location>
</feature>
<dbReference type="Proteomes" id="UP001464555">
    <property type="component" value="Unassembled WGS sequence"/>
</dbReference>
<protein>
    <submittedName>
        <fullName evidence="2">SIMPL domain-containing protein</fullName>
    </submittedName>
</protein>
<sequence>MKKIALVLFVFVSTMANAQIQQNQPPQINVSGEGRVSVVPDEAVITIGVENTGADAADVKKKNDIAIDAILKYLKNAKLPEKDYQTKRVSLNRNYDYDKKKYSYVASQTVIIHLKDLTKYDALMMGVVDAGANNVNGVEFRTSKQAQYESEARVLAVANAKKKADDYTAALGQKTGKALLVTDNTQTYYPAPMMHAEFKSAMDSAPRETLAIGEIVVTANVNISYSLQ</sequence>
<dbReference type="Gene3D" id="3.30.110.170">
    <property type="entry name" value="Protein of unknown function (DUF541), domain 1"/>
    <property type="match status" value="1"/>
</dbReference>
<evidence type="ECO:0000313" key="2">
    <source>
        <dbReference type="EMBL" id="MEL1245044.1"/>
    </source>
</evidence>
<dbReference type="Gene3D" id="3.30.70.2970">
    <property type="entry name" value="Protein of unknown function (DUF541), domain 2"/>
    <property type="match status" value="1"/>
</dbReference>
<name>A0ABU9HY00_9FLAO</name>
<keyword evidence="1" id="KW-0732">Signal</keyword>
<evidence type="ECO:0000256" key="1">
    <source>
        <dbReference type="SAM" id="SignalP"/>
    </source>
</evidence>
<organism evidence="2 3">
    <name type="scientific">Flavobacterium arundinis</name>
    <dbReference type="NCBI Taxonomy" id="3139143"/>
    <lineage>
        <taxon>Bacteria</taxon>
        <taxon>Pseudomonadati</taxon>
        <taxon>Bacteroidota</taxon>
        <taxon>Flavobacteriia</taxon>
        <taxon>Flavobacteriales</taxon>
        <taxon>Flavobacteriaceae</taxon>
        <taxon>Flavobacterium</taxon>
    </lineage>
</organism>
<dbReference type="InterPro" id="IPR007497">
    <property type="entry name" value="SIMPL/DUF541"/>
</dbReference>
<feature type="signal peptide" evidence="1">
    <location>
        <begin position="1"/>
        <end position="18"/>
    </location>
</feature>
<dbReference type="PANTHER" id="PTHR34387">
    <property type="entry name" value="SLR1258 PROTEIN"/>
    <property type="match status" value="1"/>
</dbReference>
<reference evidence="2 3" key="1">
    <citation type="submission" date="2024-04" db="EMBL/GenBank/DDBJ databases">
        <title>Flavobacterium sp. DGU11 16S ribosomal RNA gene Genome sequencing and assembly.</title>
        <authorList>
            <person name="Park S."/>
        </authorList>
    </citation>
    <scope>NUCLEOTIDE SEQUENCE [LARGE SCALE GENOMIC DNA]</scope>
    <source>
        <strain evidence="2 3">DGU11</strain>
    </source>
</reference>
<accession>A0ABU9HY00</accession>
<dbReference type="RefSeq" id="WP_341697357.1">
    <property type="nucleotide sequence ID" value="NZ_JBBYHR010000006.1"/>
</dbReference>
<dbReference type="EMBL" id="JBBYHR010000006">
    <property type="protein sequence ID" value="MEL1245044.1"/>
    <property type="molecule type" value="Genomic_DNA"/>
</dbReference>
<dbReference type="Pfam" id="PF04402">
    <property type="entry name" value="SIMPL"/>
    <property type="match status" value="1"/>
</dbReference>
<comment type="caution">
    <text evidence="2">The sequence shown here is derived from an EMBL/GenBank/DDBJ whole genome shotgun (WGS) entry which is preliminary data.</text>
</comment>
<proteinExistence type="predicted"/>